<dbReference type="GO" id="GO:0046872">
    <property type="term" value="F:metal ion binding"/>
    <property type="evidence" value="ECO:0007669"/>
    <property type="project" value="UniProtKB-KW"/>
</dbReference>
<feature type="domain" description="Hemerythrin-like" evidence="5">
    <location>
        <begin position="91"/>
        <end position="223"/>
    </location>
</feature>
<evidence type="ECO:0000313" key="6">
    <source>
        <dbReference type="EMBL" id="CDX53623.1"/>
    </source>
</evidence>
<dbReference type="PANTHER" id="PTHR36438:SF1">
    <property type="entry name" value="IRON-SULFUR CLUSTER REPAIR PROTEIN YTFE"/>
    <property type="match status" value="1"/>
</dbReference>
<dbReference type="AlphaFoldDB" id="A0A090G059"/>
<dbReference type="GO" id="GO:0005737">
    <property type="term" value="C:cytoplasm"/>
    <property type="evidence" value="ECO:0007669"/>
    <property type="project" value="UniProtKB-SubCell"/>
</dbReference>
<dbReference type="InterPro" id="IPR019903">
    <property type="entry name" value="RIC_family"/>
</dbReference>
<dbReference type="NCBIfam" id="TIGR03652">
    <property type="entry name" value="FeS_repair_RIC"/>
    <property type="match status" value="1"/>
</dbReference>
<protein>
    <submittedName>
        <fullName evidence="6">Regulator of cell morphogenesis and cell wall metabolism</fullName>
    </submittedName>
</protein>
<sequence length="231" mass="25479">MNIQLPGPELWERTVGDIAATLPGATAVFRKFKIDFCCGGDLTLDTAAQRRGVDSAELEQALAGLGTREGTGTAATAMSNEVLIDHIQACYHEAHRLALPELIALSRKVEAVHREHPKAPAGLSEALRLLRSELEPHMAKEEAILFPAMLQWTEGKYDIPISELRHEHDDQGTMLRLLETLTDNFTLPEGACRSWQALYVGVAQLAEDLVEHIHLENNVLFPRFAAAESRA</sequence>
<proteinExistence type="predicted"/>
<evidence type="ECO:0000256" key="2">
    <source>
        <dbReference type="ARBA" id="ARBA00022490"/>
    </source>
</evidence>
<keyword evidence="4" id="KW-0408">Iron</keyword>
<dbReference type="CDD" id="cd12108">
    <property type="entry name" value="Hr-like"/>
    <property type="match status" value="1"/>
</dbReference>
<evidence type="ECO:0000256" key="3">
    <source>
        <dbReference type="ARBA" id="ARBA00022723"/>
    </source>
</evidence>
<organism evidence="6 7">
    <name type="scientific">Mesorhizobium plurifarium</name>
    <dbReference type="NCBI Taxonomy" id="69974"/>
    <lineage>
        <taxon>Bacteria</taxon>
        <taxon>Pseudomonadati</taxon>
        <taxon>Pseudomonadota</taxon>
        <taxon>Alphaproteobacteria</taxon>
        <taxon>Hyphomicrobiales</taxon>
        <taxon>Phyllobacteriaceae</taxon>
        <taxon>Mesorhizobium</taxon>
    </lineage>
</organism>
<evidence type="ECO:0000256" key="1">
    <source>
        <dbReference type="ARBA" id="ARBA00004496"/>
    </source>
</evidence>
<dbReference type="Pfam" id="PF01814">
    <property type="entry name" value="Hemerythrin"/>
    <property type="match status" value="1"/>
</dbReference>
<comment type="subcellular location">
    <subcellularLocation>
        <location evidence="1">Cytoplasm</location>
    </subcellularLocation>
</comment>
<accession>A0A090G059</accession>
<keyword evidence="3" id="KW-0479">Metal-binding</keyword>
<name>A0A090G059_MESPL</name>
<dbReference type="Proteomes" id="UP000046122">
    <property type="component" value="Unassembled WGS sequence"/>
</dbReference>
<reference evidence="6 7" key="1">
    <citation type="submission" date="2014-08" db="EMBL/GenBank/DDBJ databases">
        <authorList>
            <person name="Moulin Lionel"/>
        </authorList>
    </citation>
    <scope>NUCLEOTIDE SEQUENCE [LARGE SCALE GENOMIC DNA]</scope>
</reference>
<dbReference type="Gene3D" id="1.20.120.520">
    <property type="entry name" value="nmb1532 protein domain like"/>
    <property type="match status" value="1"/>
</dbReference>
<dbReference type="PANTHER" id="PTHR36438">
    <property type="entry name" value="IRON-SULFUR CLUSTER REPAIR PROTEIN YTFE"/>
    <property type="match status" value="1"/>
</dbReference>
<gene>
    <name evidence="6" type="primary">ytfE</name>
    <name evidence="6" type="ORF">MPL3365_180228</name>
</gene>
<dbReference type="EMBL" id="CCNE01000010">
    <property type="protein sequence ID" value="CDX53623.1"/>
    <property type="molecule type" value="Genomic_DNA"/>
</dbReference>
<keyword evidence="2" id="KW-0963">Cytoplasm</keyword>
<evidence type="ECO:0000259" key="5">
    <source>
        <dbReference type="Pfam" id="PF01814"/>
    </source>
</evidence>
<evidence type="ECO:0000313" key="7">
    <source>
        <dbReference type="Proteomes" id="UP000046122"/>
    </source>
</evidence>
<dbReference type="InterPro" id="IPR012312">
    <property type="entry name" value="Hemerythrin-like"/>
</dbReference>
<dbReference type="Pfam" id="PF04405">
    <property type="entry name" value="ScdA_N"/>
    <property type="match status" value="1"/>
</dbReference>
<evidence type="ECO:0000256" key="4">
    <source>
        <dbReference type="ARBA" id="ARBA00023004"/>
    </source>
</evidence>